<dbReference type="EMBL" id="BHXQ01000007">
    <property type="protein sequence ID" value="GCC53253.1"/>
    <property type="molecule type" value="Genomic_DNA"/>
</dbReference>
<dbReference type="AlphaFoldDB" id="A0A401UED2"/>
<organism evidence="2 3">
    <name type="scientific">Chryseotalea sanaruensis</name>
    <dbReference type="NCBI Taxonomy" id="2482724"/>
    <lineage>
        <taxon>Bacteria</taxon>
        <taxon>Pseudomonadati</taxon>
        <taxon>Bacteroidota</taxon>
        <taxon>Cytophagia</taxon>
        <taxon>Cytophagales</taxon>
        <taxon>Chryseotaleaceae</taxon>
        <taxon>Chryseotalea</taxon>
    </lineage>
</organism>
<comment type="caution">
    <text evidence="2">The sequence shown here is derived from an EMBL/GenBank/DDBJ whole genome shotgun (WGS) entry which is preliminary data.</text>
</comment>
<dbReference type="RefSeq" id="WP_127123906.1">
    <property type="nucleotide sequence ID" value="NZ_BHXQ01000007.1"/>
</dbReference>
<dbReference type="Gene3D" id="3.30.460.10">
    <property type="entry name" value="Beta Polymerase, domain 2"/>
    <property type="match status" value="1"/>
</dbReference>
<evidence type="ECO:0000313" key="2">
    <source>
        <dbReference type="EMBL" id="GCC53253.1"/>
    </source>
</evidence>
<protein>
    <submittedName>
        <fullName evidence="2">Nucleotidyltransferase</fullName>
    </submittedName>
</protein>
<sequence length="265" mass="31225">MATINYVLQKIAGNLFIKYDSKERENIETRIANFKVSIKDYFTNNVKDILLFGSFKRDTILPRKFDEDSDIDILIIFNQSQIEFTPETYRNQLRRFAEERYFTSTVIKSHPSVVLEMSSIKFDLVPCIVNSTFWSSSFQIPSKSGSWMETDPKGFNEKLTQANNSYNSIVKPIIRLLKRWNAFNDYPYESFYLEQLIADMNFGGDNYQTGFLYAIDKLSEYGLPEYQKKKVYTLKNNANWIQEYLKRDNQDKATEVVYRILGLYN</sequence>
<dbReference type="CDD" id="cd05400">
    <property type="entry name" value="NT_2-5OAS_ClassI-CCAase"/>
    <property type="match status" value="1"/>
</dbReference>
<accession>A0A401UED2</accession>
<evidence type="ECO:0000313" key="3">
    <source>
        <dbReference type="Proteomes" id="UP000288227"/>
    </source>
</evidence>
<dbReference type="InterPro" id="IPR006116">
    <property type="entry name" value="NT_2-5OAS_ClassI-CCAase"/>
</dbReference>
<keyword evidence="1" id="KW-0051">Antiviral defense</keyword>
<dbReference type="Proteomes" id="UP000288227">
    <property type="component" value="Unassembled WGS sequence"/>
</dbReference>
<dbReference type="SUPFAM" id="SSF81301">
    <property type="entry name" value="Nucleotidyltransferase"/>
    <property type="match status" value="1"/>
</dbReference>
<dbReference type="GO" id="GO:0016779">
    <property type="term" value="F:nucleotidyltransferase activity"/>
    <property type="evidence" value="ECO:0007669"/>
    <property type="project" value="InterPro"/>
</dbReference>
<keyword evidence="3" id="KW-1185">Reference proteome</keyword>
<dbReference type="GO" id="GO:0051607">
    <property type="term" value="P:defense response to virus"/>
    <property type="evidence" value="ECO:0007669"/>
    <property type="project" value="UniProtKB-KW"/>
</dbReference>
<dbReference type="InterPro" id="IPR043519">
    <property type="entry name" value="NT_sf"/>
</dbReference>
<evidence type="ECO:0000256" key="1">
    <source>
        <dbReference type="ARBA" id="ARBA00023118"/>
    </source>
</evidence>
<proteinExistence type="predicted"/>
<dbReference type="OrthoDB" id="2082416at2"/>
<reference evidence="2 3" key="1">
    <citation type="submission" date="2018-11" db="EMBL/GenBank/DDBJ databases">
        <title>Chryseotalea sanarue gen. nov., sp., nov., a member of the family Cytophagaceae, isolated from a brackish lake in Hamamatsu Japan.</title>
        <authorList>
            <person name="Maejima Y."/>
            <person name="Iino T."/>
            <person name="Muraguchi Y."/>
            <person name="Fukuda K."/>
            <person name="Ohkuma M."/>
            <person name="Moriuchi R."/>
            <person name="Dohra H."/>
            <person name="Kimbara K."/>
            <person name="Shintani M."/>
        </authorList>
    </citation>
    <scope>NUCLEOTIDE SEQUENCE [LARGE SCALE GENOMIC DNA]</scope>
    <source>
        <strain evidence="2 3">Ys</strain>
    </source>
</reference>
<dbReference type="Pfam" id="PF18144">
    <property type="entry name" value="SMODS"/>
    <property type="match status" value="1"/>
</dbReference>
<keyword evidence="2" id="KW-0808">Transferase</keyword>
<name>A0A401UED2_9BACT</name>
<gene>
    <name evidence="2" type="ORF">SanaruYs_34960</name>
</gene>